<evidence type="ECO:0000313" key="12">
    <source>
        <dbReference type="Proteomes" id="UP000243819"/>
    </source>
</evidence>
<comment type="cofactor">
    <cofactor evidence="9">
        <name>iron-sulfur cluster</name>
        <dbReference type="ChEBI" id="CHEBI:30408"/>
    </cofactor>
</comment>
<keyword evidence="8 9" id="KW-0464">Manganese</keyword>
<gene>
    <name evidence="11" type="ORF">SAMN03080614_101820</name>
</gene>
<keyword evidence="4 9" id="KW-0269">Exonuclease</keyword>
<dbReference type="EMBL" id="FOIF01000018">
    <property type="protein sequence ID" value="SES90565.1"/>
    <property type="molecule type" value="Genomic_DNA"/>
</dbReference>
<dbReference type="EC" id="3.1.12.1" evidence="9"/>
<dbReference type="GO" id="GO:0046872">
    <property type="term" value="F:metal ion binding"/>
    <property type="evidence" value="ECO:0007669"/>
    <property type="project" value="UniProtKB-KW"/>
</dbReference>
<evidence type="ECO:0000259" key="10">
    <source>
        <dbReference type="Pfam" id="PF01930"/>
    </source>
</evidence>
<dbReference type="STRING" id="1120990.SAMN03080614_101820"/>
<keyword evidence="12" id="KW-1185">Reference proteome</keyword>
<comment type="similarity">
    <text evidence="9">Belongs to the CRISPR-associated exonuclease Cas4 family.</text>
</comment>
<evidence type="ECO:0000256" key="3">
    <source>
        <dbReference type="ARBA" id="ARBA00022801"/>
    </source>
</evidence>
<evidence type="ECO:0000256" key="4">
    <source>
        <dbReference type="ARBA" id="ARBA00022839"/>
    </source>
</evidence>
<dbReference type="PANTHER" id="PTHR37168">
    <property type="entry name" value="CRISPR-ASSOCIATED EXONUCLEASE CAS4"/>
    <property type="match status" value="1"/>
</dbReference>
<keyword evidence="6 9" id="KW-0411">Iron-sulfur</keyword>
<dbReference type="AlphaFoldDB" id="A0A1I0AA02"/>
<name>A0A1I0AA02_9FIRM</name>
<proteinExistence type="inferred from homology"/>
<evidence type="ECO:0000256" key="2">
    <source>
        <dbReference type="ARBA" id="ARBA00022723"/>
    </source>
</evidence>
<dbReference type="NCBIfam" id="TIGR00372">
    <property type="entry name" value="cas4"/>
    <property type="match status" value="1"/>
</dbReference>
<protein>
    <recommendedName>
        <fullName evidence="9">CRISPR-associated exonuclease Cas4</fullName>
        <ecNumber evidence="9">3.1.12.1</ecNumber>
    </recommendedName>
</protein>
<keyword evidence="2 9" id="KW-0479">Metal-binding</keyword>
<keyword evidence="5 9" id="KW-0408">Iron</keyword>
<dbReference type="Pfam" id="PF01930">
    <property type="entry name" value="Cas_Cas4"/>
    <property type="match status" value="1"/>
</dbReference>
<feature type="domain" description="DUF83" evidence="10">
    <location>
        <begin position="1"/>
        <end position="144"/>
    </location>
</feature>
<dbReference type="InterPro" id="IPR022765">
    <property type="entry name" value="Dna2/Cas4_DUF83"/>
</dbReference>
<dbReference type="GO" id="GO:0051607">
    <property type="term" value="P:defense response to virus"/>
    <property type="evidence" value="ECO:0007669"/>
    <property type="project" value="UniProtKB-KW"/>
</dbReference>
<comment type="cofactor">
    <cofactor evidence="9">
        <name>Mg(2+)</name>
        <dbReference type="ChEBI" id="CHEBI:18420"/>
    </cofactor>
    <cofactor evidence="9">
        <name>Mn(2+)</name>
        <dbReference type="ChEBI" id="CHEBI:29035"/>
    </cofactor>
    <text evidence="9">Mg(2+) or Mn(2+) required for ssDNA cleavage activity.</text>
</comment>
<accession>A0A1I0AA02</accession>
<dbReference type="InterPro" id="IPR013343">
    <property type="entry name" value="CRISPR-assoc_prot_Cas4"/>
</dbReference>
<evidence type="ECO:0000256" key="1">
    <source>
        <dbReference type="ARBA" id="ARBA00022722"/>
    </source>
</evidence>
<sequence>MARNINPNQDNPLLDLGRFIQEYSYERDKRKEVIVGNIKIDVIKKGKKEIIVGEVKKSSKFKESAKMQLAFYLWELKKIGIDSSGVLMFPKEKERIEVVLDDELIEKVEISAKDILKIIYEEKPQPAIKIGYCKNCAYSEFCWA</sequence>
<evidence type="ECO:0000256" key="8">
    <source>
        <dbReference type="ARBA" id="ARBA00023211"/>
    </source>
</evidence>
<organism evidence="11 12">
    <name type="scientific">Anaerobranca gottschalkii DSM 13577</name>
    <dbReference type="NCBI Taxonomy" id="1120990"/>
    <lineage>
        <taxon>Bacteria</taxon>
        <taxon>Bacillati</taxon>
        <taxon>Bacillota</taxon>
        <taxon>Clostridia</taxon>
        <taxon>Eubacteriales</taxon>
        <taxon>Proteinivoracaceae</taxon>
        <taxon>Anaerobranca</taxon>
    </lineage>
</organism>
<keyword evidence="3 9" id="KW-0378">Hydrolase</keyword>
<evidence type="ECO:0000256" key="7">
    <source>
        <dbReference type="ARBA" id="ARBA00023118"/>
    </source>
</evidence>
<dbReference type="GO" id="GO:0004527">
    <property type="term" value="F:exonuclease activity"/>
    <property type="evidence" value="ECO:0007669"/>
    <property type="project" value="UniProtKB-KW"/>
</dbReference>
<keyword evidence="7 9" id="KW-0051">Antiviral defense</keyword>
<keyword evidence="1 9" id="KW-0540">Nuclease</keyword>
<comment type="function">
    <text evidence="9">CRISPR (clustered regularly interspaced short palindromic repeat) is an adaptive immune system that provides protection against mobile genetic elements (viruses, transposable elements and conjugative plasmids). CRISPR clusters contain sequences complementary to antecedent mobile elements and target invading nucleic acids. CRISPR clusters are transcribed and processed into CRISPR RNA (crRNA).</text>
</comment>
<dbReference type="GO" id="GO:0051536">
    <property type="term" value="F:iron-sulfur cluster binding"/>
    <property type="evidence" value="ECO:0007669"/>
    <property type="project" value="UniProtKB-KW"/>
</dbReference>
<evidence type="ECO:0000256" key="5">
    <source>
        <dbReference type="ARBA" id="ARBA00023004"/>
    </source>
</evidence>
<evidence type="ECO:0000256" key="9">
    <source>
        <dbReference type="RuleBase" id="RU365022"/>
    </source>
</evidence>
<evidence type="ECO:0000313" key="11">
    <source>
        <dbReference type="EMBL" id="SES90565.1"/>
    </source>
</evidence>
<dbReference type="InterPro" id="IPR011604">
    <property type="entry name" value="PDDEXK-like_dom_sf"/>
</dbReference>
<dbReference type="Gene3D" id="3.90.320.10">
    <property type="match status" value="1"/>
</dbReference>
<reference evidence="12" key="1">
    <citation type="submission" date="2016-10" db="EMBL/GenBank/DDBJ databases">
        <authorList>
            <person name="Varghese N."/>
            <person name="Submissions S."/>
        </authorList>
    </citation>
    <scope>NUCLEOTIDE SEQUENCE [LARGE SCALE GENOMIC DNA]</scope>
    <source>
        <strain evidence="12">DSM 13577</strain>
    </source>
</reference>
<evidence type="ECO:0000256" key="6">
    <source>
        <dbReference type="ARBA" id="ARBA00023014"/>
    </source>
</evidence>
<dbReference type="PANTHER" id="PTHR37168:SF2">
    <property type="entry name" value="CRISPR-ASSOCIATED EXONUCLEASE CAS4"/>
    <property type="match status" value="1"/>
</dbReference>
<dbReference type="Proteomes" id="UP000243819">
    <property type="component" value="Unassembled WGS sequence"/>
</dbReference>